<evidence type="ECO:0000313" key="1">
    <source>
        <dbReference type="EMBL" id="NEC88045.1"/>
    </source>
</evidence>
<proteinExistence type="predicted"/>
<protein>
    <recommendedName>
        <fullName evidence="2">Tetracycline repressor TetR C-terminal domain-containing protein</fullName>
    </recommendedName>
</protein>
<dbReference type="RefSeq" id="WP_164316037.1">
    <property type="nucleotide sequence ID" value="NZ_JAAGLU010000015.1"/>
</dbReference>
<gene>
    <name evidence="1" type="ORF">G3I71_19960</name>
</gene>
<reference evidence="1" key="1">
    <citation type="submission" date="2020-01" db="EMBL/GenBank/DDBJ databases">
        <title>Insect and environment-associated Actinomycetes.</title>
        <authorList>
            <person name="Currrie C."/>
            <person name="Chevrette M."/>
            <person name="Carlson C."/>
            <person name="Stubbendieck R."/>
            <person name="Wendt-Pienkowski E."/>
        </authorList>
    </citation>
    <scope>NUCLEOTIDE SEQUENCE</scope>
    <source>
        <strain evidence="1">SID12501</strain>
    </source>
</reference>
<sequence>MAAASFSPGSAVCWAWVLASRSGVNPRPVILREALARRDPAEYQVLTRIAALPVTTYDDAQLDFSIDVFLAGAEAVLRGRGGPPPGTR</sequence>
<organism evidence="1">
    <name type="scientific">Streptomyces sp. SID12501</name>
    <dbReference type="NCBI Taxonomy" id="2706042"/>
    <lineage>
        <taxon>Bacteria</taxon>
        <taxon>Bacillati</taxon>
        <taxon>Actinomycetota</taxon>
        <taxon>Actinomycetes</taxon>
        <taxon>Kitasatosporales</taxon>
        <taxon>Streptomycetaceae</taxon>
        <taxon>Streptomyces</taxon>
    </lineage>
</organism>
<accession>A0A6B3BUK3</accession>
<dbReference type="Gene3D" id="1.10.357.10">
    <property type="entry name" value="Tetracycline Repressor, domain 2"/>
    <property type="match status" value="1"/>
</dbReference>
<dbReference type="AlphaFoldDB" id="A0A6B3BUK3"/>
<name>A0A6B3BUK3_9ACTN</name>
<evidence type="ECO:0008006" key="2">
    <source>
        <dbReference type="Google" id="ProtNLM"/>
    </source>
</evidence>
<comment type="caution">
    <text evidence="1">The sequence shown here is derived from an EMBL/GenBank/DDBJ whole genome shotgun (WGS) entry which is preliminary data.</text>
</comment>
<dbReference type="EMBL" id="JAAGLU010000015">
    <property type="protein sequence ID" value="NEC88045.1"/>
    <property type="molecule type" value="Genomic_DNA"/>
</dbReference>